<evidence type="ECO:0000313" key="1">
    <source>
        <dbReference type="EMBL" id="RXJ04568.1"/>
    </source>
</evidence>
<dbReference type="RefSeq" id="WP_129076914.1">
    <property type="nucleotide sequence ID" value="NZ_QOUX01000001.1"/>
</dbReference>
<organism evidence="1 2">
    <name type="scientific">Anaerobacillus alkaliphilus</name>
    <dbReference type="NCBI Taxonomy" id="1548597"/>
    <lineage>
        <taxon>Bacteria</taxon>
        <taxon>Bacillati</taxon>
        <taxon>Bacillota</taxon>
        <taxon>Bacilli</taxon>
        <taxon>Bacillales</taxon>
        <taxon>Bacillaceae</taxon>
        <taxon>Anaerobacillus</taxon>
    </lineage>
</organism>
<accession>A0A4Q0W031</accession>
<dbReference type="OrthoDB" id="2924958at2"/>
<proteinExistence type="predicted"/>
<name>A0A4Q0W031_9BACI</name>
<dbReference type="Proteomes" id="UP000290649">
    <property type="component" value="Unassembled WGS sequence"/>
</dbReference>
<evidence type="ECO:0000313" key="2">
    <source>
        <dbReference type="Proteomes" id="UP000290649"/>
    </source>
</evidence>
<dbReference type="EMBL" id="QOUX01000001">
    <property type="protein sequence ID" value="RXJ04568.1"/>
    <property type="molecule type" value="Genomic_DNA"/>
</dbReference>
<dbReference type="AlphaFoldDB" id="A0A4Q0W031"/>
<comment type="caution">
    <text evidence="1">The sequence shown here is derived from an EMBL/GenBank/DDBJ whole genome shotgun (WGS) entry which is preliminary data.</text>
</comment>
<reference evidence="1 2" key="1">
    <citation type="journal article" date="2019" name="Int. J. Syst. Evol. Microbiol.">
        <title>Anaerobacillus alkaliphilus sp. nov., a novel alkaliphilic and moderately halophilic bacterium.</title>
        <authorList>
            <person name="Borsodi A.K."/>
            <person name="Aszalos J.M."/>
            <person name="Bihari P."/>
            <person name="Nagy I."/>
            <person name="Schumann P."/>
            <person name="Sproer C."/>
            <person name="Kovacs A.L."/>
            <person name="Boka K."/>
            <person name="Dobosy P."/>
            <person name="Ovari M."/>
            <person name="Szili-Kovacs T."/>
            <person name="Toth E."/>
        </authorList>
    </citation>
    <scope>NUCLEOTIDE SEQUENCE [LARGE SCALE GENOMIC DNA]</scope>
    <source>
        <strain evidence="1 2">B16-10</strain>
    </source>
</reference>
<gene>
    <name evidence="1" type="ORF">DS745_04065</name>
</gene>
<sequence length="134" mass="16439">MEIRELTEELSFVKDQLEKQTKQLVNISGDIQVLDHKERRIMSLIVDQEYDQIRDEYSVDFEVIDGKIYFDRLSDYDYYYYFPTELAGLPMYFYMYNPNPEFTQVGYFLYDDDRKYDIHFHFENNNEFTYVATE</sequence>
<protein>
    <submittedName>
        <fullName evidence="1">Uncharacterized protein</fullName>
    </submittedName>
</protein>
<keyword evidence="2" id="KW-1185">Reference proteome</keyword>